<feature type="transmembrane region" description="Helical" evidence="1">
    <location>
        <begin position="21"/>
        <end position="44"/>
    </location>
</feature>
<name>A0ABV5JCS6_9RHOB</name>
<feature type="transmembrane region" description="Helical" evidence="1">
    <location>
        <begin position="80"/>
        <end position="104"/>
    </location>
</feature>
<evidence type="ECO:0000313" key="2">
    <source>
        <dbReference type="EMBL" id="MFB9231254.1"/>
    </source>
</evidence>
<evidence type="ECO:0000256" key="1">
    <source>
        <dbReference type="SAM" id="Phobius"/>
    </source>
</evidence>
<protein>
    <submittedName>
        <fullName evidence="2">DUF2182 domain-containing protein</fullName>
    </submittedName>
</protein>
<feature type="transmembrane region" description="Helical" evidence="1">
    <location>
        <begin position="219"/>
        <end position="245"/>
    </location>
</feature>
<proteinExistence type="predicted"/>
<dbReference type="Proteomes" id="UP001589683">
    <property type="component" value="Unassembled WGS sequence"/>
</dbReference>
<feature type="transmembrane region" description="Helical" evidence="1">
    <location>
        <begin position="116"/>
        <end position="139"/>
    </location>
</feature>
<gene>
    <name evidence="2" type="ORF">ACFFUT_05580</name>
</gene>
<keyword evidence="1" id="KW-0472">Membrane</keyword>
<sequence>MRTNQEKTTGPVERLVRSDQRIVLGSVALLVVIAAVYTVAGVGMNMSAIEMTQMARTIGDPMPMATTTPWTLTYASLIVLMWWVMMIAMMTPSAAPMVLLFTALKRMGPENDKATIFSSVFLCGYLIIWAFFSAAAAALQWGLEALSLSEGAMMTINSRGFAGTILVVAGAYQFTGLKHACLTHCRSPAHFLSKHIRPGATGAFRTGAHHGTYCLGCCWALMALLFVGGIMNLYWIVGLTIYVLIEKLVPNGLLVSRLTGAVLVGVGSFYLFTELL</sequence>
<comment type="caution">
    <text evidence="2">The sequence shown here is derived from an EMBL/GenBank/DDBJ whole genome shotgun (WGS) entry which is preliminary data.</text>
</comment>
<dbReference type="EMBL" id="JBHMEA010000016">
    <property type="protein sequence ID" value="MFB9231254.1"/>
    <property type="molecule type" value="Genomic_DNA"/>
</dbReference>
<keyword evidence="1" id="KW-0812">Transmembrane</keyword>
<feature type="transmembrane region" description="Helical" evidence="1">
    <location>
        <begin position="252"/>
        <end position="272"/>
    </location>
</feature>
<dbReference type="Pfam" id="PF09948">
    <property type="entry name" value="PpoB2"/>
    <property type="match status" value="1"/>
</dbReference>
<accession>A0ABV5JCS6</accession>
<evidence type="ECO:0000313" key="3">
    <source>
        <dbReference type="Proteomes" id="UP001589683"/>
    </source>
</evidence>
<keyword evidence="1" id="KW-1133">Transmembrane helix</keyword>
<dbReference type="RefSeq" id="WP_213888966.1">
    <property type="nucleotide sequence ID" value="NZ_JAGFNU010000005.1"/>
</dbReference>
<dbReference type="InterPro" id="IPR018688">
    <property type="entry name" value="PpoB2-like"/>
</dbReference>
<keyword evidence="3" id="KW-1185">Reference proteome</keyword>
<reference evidence="2 3" key="1">
    <citation type="submission" date="2024-09" db="EMBL/GenBank/DDBJ databases">
        <authorList>
            <person name="Sun Q."/>
            <person name="Mori K."/>
        </authorList>
    </citation>
    <scope>NUCLEOTIDE SEQUENCE [LARGE SCALE GENOMIC DNA]</scope>
    <source>
        <strain evidence="2 3">CECT 8726</strain>
    </source>
</reference>
<organism evidence="2 3">
    <name type="scientific">Pseudohalocynthiibacter aestuariivivens</name>
    <dbReference type="NCBI Taxonomy" id="1591409"/>
    <lineage>
        <taxon>Bacteria</taxon>
        <taxon>Pseudomonadati</taxon>
        <taxon>Pseudomonadota</taxon>
        <taxon>Alphaproteobacteria</taxon>
        <taxon>Rhodobacterales</taxon>
        <taxon>Paracoccaceae</taxon>
        <taxon>Pseudohalocynthiibacter</taxon>
    </lineage>
</organism>